<keyword evidence="6" id="KW-0238">DNA-binding</keyword>
<dbReference type="STRING" id="1172194.WQQ_00010"/>
<protein>
    <submittedName>
        <fullName evidence="11">Putative ATP-dependent DNA helicase</fullName>
    </submittedName>
</protein>
<dbReference type="InterPro" id="IPR013701">
    <property type="entry name" value="Lhr-like_DEAD/DEAH_assoc"/>
</dbReference>
<dbReference type="PANTHER" id="PTHR47962">
    <property type="entry name" value="ATP-DEPENDENT HELICASE LHR-RELATED-RELATED"/>
    <property type="match status" value="1"/>
</dbReference>
<dbReference type="InterPro" id="IPR055368">
    <property type="entry name" value="WH3_Lhr"/>
</dbReference>
<dbReference type="Pfam" id="PF00270">
    <property type="entry name" value="DEAD"/>
    <property type="match status" value="1"/>
</dbReference>
<reference evidence="11 13" key="1">
    <citation type="journal article" date="2012" name="J. Bacteriol.">
        <title>Genome Sequence of n-Alkane-Degrading Hydrocarboniphaga effusa Strain AP103T (ATCC BAA-332T).</title>
        <authorList>
            <person name="Chang H.K."/>
            <person name="Zylstra G.J."/>
            <person name="Chae J.C."/>
        </authorList>
    </citation>
    <scope>NUCLEOTIDE SEQUENCE [LARGE SCALE GENOMIC DNA]</scope>
    <source>
        <strain evidence="11 13">AP103</strain>
    </source>
</reference>
<evidence type="ECO:0000259" key="9">
    <source>
        <dbReference type="PROSITE" id="PS51192"/>
    </source>
</evidence>
<evidence type="ECO:0000256" key="3">
    <source>
        <dbReference type="ARBA" id="ARBA00022801"/>
    </source>
</evidence>
<evidence type="ECO:0000256" key="6">
    <source>
        <dbReference type="ARBA" id="ARBA00023125"/>
    </source>
</evidence>
<sequence length="1467" mass="162564">MQYRLDLAALRQGRDGPFHPAVTRWLHSRFGQPTEVQQRAWAVTSQNRHALIAAPTGSGKTLAAFLAAINDLVEEGLEQPLQDRVYVLYVSPLKALSNDIQKNLQEPLSGIRAQLAAMGLPDVGIRDAVRTGDTPMFERERMRKTPPHILVTTPESLFILLTSQGGREMLRCVRSLIIDELHAVAGGKRGAHLMLTLERLAALCDRPFVRIGLSATVKPLEAMARYLIGGRDEPVTIVDTGHVRQRDIAMELPKSPLTPVMSGEVWGETYDRLAELVAAHKTTLIFVNQRRIAERTARHLAERIGAEFVTSHHGSLSREHRLRAEQQLKNGELKALVATSSLELGIDIGDVDLVCQLGSPRAINAFLQRVGRAGHAIGAIPKGRLFPLTQDDLLECTALLSAVSAGELDRIRLPQRPLDVLAQQIVAEIGCGEWGVDELYALARRADPYRTLLKEDFEQVVQMLADGYVTRRGRRGAYLHLDAVNRRLRARPGAKLAAVMNAGTIPDQFDYDVVLQPEGHRVGSLNEDFAFESMAGDIFQLGNTSYRILKVETTRVLVEDAQGLPPSIPFWFGEAPGRTDELSAAVSKLSTQAEARLAQGIEACARWLAQELGVAEAAAQQLAEYWASSYAMLGALPSENCVIFERFFDEVGDTHLVIHSPFGSRVNRAWGLALRKRFCRTFNFELQASALEDSIVLSLGPTHSFPLDTIQHYLKSATARDVLIQALLDAPMFGTRWRWNATVALGIRRMNGGKRVPPQFQRSDSEDLLTLVFPDQVACAENLVGERQIPNHPLVQQTIDDCLRETMDVEGFERVLARMESGEIRVICCDLASPSPLSQAILNAKPSAFLDDGAAEERRTRTLAMQPLMDLPTAERMARLDIETIERVHGDVWPLIRNADELHDALVVHGFLLEGEMLQGRVGGVGRLDETNWAGRAWLDTLVAQKRVTRLHPAGGEPLWLAAERWHEARVVWPQATPSHPIRAVTMAEPDAGSALQELVRSRLELIGVISLQQLARPLGLDVSAIEASLYALEAEGAIVRGYFTGAGIEEWCDRRLMARIHRQTRDKRRSEIAPVPPAGFMRFLFAWHRLAGSAAEIRYQGDNGLLASLQQLEGYAGATASWEDDLLPTRVEAYNPMMLDRLCASGRIIWQRPASELDPGKKRSGPVRSTPILFCEREFLPMWQLAEEAPPGERKLSSRAERLLEALQQCGASFFADLLADSGLLGAELEEALGELVSQGLVSCDTFAGLRALTMSGDKRDRLRRHFGRGDVAFDDAGRWALTRHRRKPASQLNVNALADPRVEHVARVLLRRYGVVFRALLERETGLPPWRELHYVYRRLEARGEVLGGRFVSGFAGEQFALSEAAGALRRYGQQAQSGRGAIERVCIGASDPLNLVGVIVPGERVPRVAGNRILFEDGVPVAVQSGGDTQYLKSADLHDQWEIRNLLLRQQKSISYLAQPRLPQ</sequence>
<organism evidence="11 13">
    <name type="scientific">Hydrocarboniphaga effusa AP103</name>
    <dbReference type="NCBI Taxonomy" id="1172194"/>
    <lineage>
        <taxon>Bacteria</taxon>
        <taxon>Pseudomonadati</taxon>
        <taxon>Pseudomonadota</taxon>
        <taxon>Gammaproteobacteria</taxon>
        <taxon>Nevskiales</taxon>
        <taxon>Nevskiaceae</taxon>
        <taxon>Hydrocarboniphaga</taxon>
    </lineage>
</organism>
<dbReference type="GO" id="GO:0006281">
    <property type="term" value="P:DNA repair"/>
    <property type="evidence" value="ECO:0007669"/>
    <property type="project" value="UniProtKB-KW"/>
</dbReference>
<evidence type="ECO:0000313" key="11">
    <source>
        <dbReference type="EMBL" id="EIT69864.1"/>
    </source>
</evidence>
<dbReference type="SUPFAM" id="SSF52540">
    <property type="entry name" value="P-loop containing nucleoside triphosphate hydrolases"/>
    <property type="match status" value="1"/>
</dbReference>
<keyword evidence="1" id="KW-0547">Nucleotide-binding</keyword>
<evidence type="ECO:0000256" key="7">
    <source>
        <dbReference type="ARBA" id="ARBA00023204"/>
    </source>
</evidence>
<dbReference type="CDD" id="cd18796">
    <property type="entry name" value="SF2_C_LHR"/>
    <property type="match status" value="1"/>
</dbReference>
<keyword evidence="3" id="KW-0378">Hydrolase</keyword>
<gene>
    <name evidence="11" type="ORF">WQQ_00010</name>
    <name evidence="12" type="ORF">WQQ_01880</name>
</gene>
<dbReference type="InterPro" id="IPR001650">
    <property type="entry name" value="Helicase_C-like"/>
</dbReference>
<keyword evidence="2" id="KW-0227">DNA damage</keyword>
<evidence type="ECO:0000313" key="13">
    <source>
        <dbReference type="Proteomes" id="UP000003704"/>
    </source>
</evidence>
<reference evidence="11" key="2">
    <citation type="submission" date="2012-05" db="EMBL/GenBank/DDBJ databases">
        <authorList>
            <person name="Park J.-H."/>
            <person name="Zylstra G.J."/>
            <person name="Chae J.-C."/>
        </authorList>
    </citation>
    <scope>NUCLEOTIDE SEQUENCE</scope>
    <source>
        <strain evidence="11">AP103</strain>
    </source>
</reference>
<dbReference type="PROSITE" id="PS51192">
    <property type="entry name" value="HELICASE_ATP_BIND_1"/>
    <property type="match status" value="1"/>
</dbReference>
<dbReference type="InterPro" id="IPR052511">
    <property type="entry name" value="ATP-dep_Helicase"/>
</dbReference>
<evidence type="ECO:0000313" key="12">
    <source>
        <dbReference type="EMBL" id="EIT70051.1"/>
    </source>
</evidence>
<dbReference type="OrthoDB" id="9815222at2"/>
<dbReference type="RefSeq" id="WP_007183147.1">
    <property type="nucleotide sequence ID" value="NZ_AKGD01000001.1"/>
</dbReference>
<dbReference type="Pfam" id="PF19306">
    <property type="entry name" value="WHD_Lhr"/>
    <property type="match status" value="1"/>
</dbReference>
<dbReference type="GO" id="GO:0005524">
    <property type="term" value="F:ATP binding"/>
    <property type="evidence" value="ECO:0007669"/>
    <property type="project" value="UniProtKB-KW"/>
</dbReference>
<keyword evidence="13" id="KW-1185">Reference proteome</keyword>
<dbReference type="SMART" id="SM00490">
    <property type="entry name" value="HELICc"/>
    <property type="match status" value="1"/>
</dbReference>
<dbReference type="EMBL" id="AKGD01000001">
    <property type="protein sequence ID" value="EIT69864.1"/>
    <property type="molecule type" value="Genomic_DNA"/>
</dbReference>
<dbReference type="InterPro" id="IPR011545">
    <property type="entry name" value="DEAD/DEAH_box_helicase_dom"/>
</dbReference>
<evidence type="ECO:0000256" key="4">
    <source>
        <dbReference type="ARBA" id="ARBA00022806"/>
    </source>
</evidence>
<evidence type="ECO:0000256" key="8">
    <source>
        <dbReference type="ARBA" id="ARBA00023235"/>
    </source>
</evidence>
<keyword evidence="7" id="KW-0234">DNA repair</keyword>
<evidence type="ECO:0000256" key="1">
    <source>
        <dbReference type="ARBA" id="ARBA00022741"/>
    </source>
</evidence>
<keyword evidence="4 11" id="KW-0347">Helicase</keyword>
<keyword evidence="8" id="KW-0413">Isomerase</keyword>
<dbReference type="CDD" id="cd17922">
    <property type="entry name" value="DEXHc_LHR-like"/>
    <property type="match status" value="1"/>
</dbReference>
<evidence type="ECO:0000256" key="5">
    <source>
        <dbReference type="ARBA" id="ARBA00022840"/>
    </source>
</evidence>
<dbReference type="GO" id="GO:0004386">
    <property type="term" value="F:helicase activity"/>
    <property type="evidence" value="ECO:0007669"/>
    <property type="project" value="UniProtKB-KW"/>
</dbReference>
<dbReference type="PROSITE" id="PS51194">
    <property type="entry name" value="HELICASE_CTER"/>
    <property type="match status" value="1"/>
</dbReference>
<accession>I7ZD97</accession>
<evidence type="ECO:0000259" key="10">
    <source>
        <dbReference type="PROSITE" id="PS51194"/>
    </source>
</evidence>
<comment type="caution">
    <text evidence="11">The sequence shown here is derived from an EMBL/GenBank/DDBJ whole genome shotgun (WGS) entry which is preliminary data.</text>
</comment>
<dbReference type="GO" id="GO:0003677">
    <property type="term" value="F:DNA binding"/>
    <property type="evidence" value="ECO:0007669"/>
    <property type="project" value="UniProtKB-KW"/>
</dbReference>
<dbReference type="Pfam" id="PF23234">
    <property type="entry name" value="WHD_4th_Lhr"/>
    <property type="match status" value="1"/>
</dbReference>
<dbReference type="Pfam" id="PF00271">
    <property type="entry name" value="Helicase_C"/>
    <property type="match status" value="1"/>
</dbReference>
<dbReference type="Pfam" id="PF23235">
    <property type="entry name" value="WHD_3rd_Lhr"/>
    <property type="match status" value="1"/>
</dbReference>
<dbReference type="Pfam" id="PF08494">
    <property type="entry name" value="DEAD_assoc"/>
    <property type="match status" value="1"/>
</dbReference>
<dbReference type="PANTHER" id="PTHR47962:SF5">
    <property type="entry name" value="ATP-DEPENDENT HELICASE LHR-RELATED"/>
    <property type="match status" value="1"/>
</dbReference>
<proteinExistence type="predicted"/>
<dbReference type="InterPro" id="IPR055367">
    <property type="entry name" value="WH4_Lhr"/>
</dbReference>
<dbReference type="SMART" id="SM00487">
    <property type="entry name" value="DEXDc"/>
    <property type="match status" value="1"/>
</dbReference>
<dbReference type="InterPro" id="IPR014001">
    <property type="entry name" value="Helicase_ATP-bd"/>
</dbReference>
<feature type="domain" description="Helicase C-terminal" evidence="10">
    <location>
        <begin position="272"/>
        <end position="424"/>
    </location>
</feature>
<dbReference type="PATRIC" id="fig|1172194.4.peg.1"/>
<dbReference type="GO" id="GO:0016887">
    <property type="term" value="F:ATP hydrolysis activity"/>
    <property type="evidence" value="ECO:0007669"/>
    <property type="project" value="TreeGrafter"/>
</dbReference>
<dbReference type="InterPro" id="IPR027417">
    <property type="entry name" value="P-loop_NTPase"/>
</dbReference>
<name>I7ZD97_9GAMM</name>
<dbReference type="Gene3D" id="3.40.50.300">
    <property type="entry name" value="P-loop containing nucleotide triphosphate hydrolases"/>
    <property type="match status" value="2"/>
</dbReference>
<dbReference type="InterPro" id="IPR045628">
    <property type="entry name" value="Lhr_WH_dom"/>
</dbReference>
<feature type="domain" description="Helicase ATP-binding" evidence="9">
    <location>
        <begin position="41"/>
        <end position="235"/>
    </location>
</feature>
<dbReference type="EMBL" id="AKGD01000001">
    <property type="protein sequence ID" value="EIT70051.1"/>
    <property type="molecule type" value="Genomic_DNA"/>
</dbReference>
<keyword evidence="5" id="KW-0067">ATP-binding</keyword>
<dbReference type="Proteomes" id="UP000003704">
    <property type="component" value="Unassembled WGS sequence"/>
</dbReference>
<evidence type="ECO:0000256" key="2">
    <source>
        <dbReference type="ARBA" id="ARBA00022763"/>
    </source>
</evidence>